<dbReference type="InterPro" id="IPR011530">
    <property type="entry name" value="rRNA_adenine_dimethylase"/>
</dbReference>
<dbReference type="Proteomes" id="UP000199533">
    <property type="component" value="Unassembled WGS sequence"/>
</dbReference>
<evidence type="ECO:0000256" key="4">
    <source>
        <dbReference type="ARBA" id="ARBA00022679"/>
    </source>
</evidence>
<dbReference type="Pfam" id="PF00398">
    <property type="entry name" value="RrnaAD"/>
    <property type="match status" value="1"/>
</dbReference>
<evidence type="ECO:0000259" key="9">
    <source>
        <dbReference type="SMART" id="SM00650"/>
    </source>
</evidence>
<dbReference type="FunFam" id="1.10.8.100:FF:000001">
    <property type="entry name" value="Ribosomal RNA small subunit methyltransferase A"/>
    <property type="match status" value="1"/>
</dbReference>
<gene>
    <name evidence="7" type="primary">rsmA</name>
    <name evidence="7" type="synonym">ksgA</name>
    <name evidence="10" type="ORF">SAMN05216302_102744</name>
</gene>
<protein>
    <recommendedName>
        <fullName evidence="7">Ribosomal RNA small subunit methyltransferase A</fullName>
        <ecNumber evidence="7">2.1.1.182</ecNumber>
    </recommendedName>
    <alternativeName>
        <fullName evidence="7">16S rRNA (adenine(1518)-N(6)/adenine(1519)-N(6))-dimethyltransferase</fullName>
    </alternativeName>
    <alternativeName>
        <fullName evidence="7">16S rRNA dimethyladenosine transferase</fullName>
    </alternativeName>
    <alternativeName>
        <fullName evidence="7">16S rRNA dimethylase</fullName>
    </alternativeName>
    <alternativeName>
        <fullName evidence="7">S-adenosylmethionine-6-N', N'-adenosyl(rRNA) dimethyltransferase</fullName>
    </alternativeName>
</protein>
<dbReference type="EMBL" id="FOSP01000027">
    <property type="protein sequence ID" value="SFL03620.1"/>
    <property type="molecule type" value="Genomic_DNA"/>
</dbReference>
<dbReference type="Gene3D" id="3.40.50.150">
    <property type="entry name" value="Vaccinia Virus protein VP39"/>
    <property type="match status" value="1"/>
</dbReference>
<dbReference type="STRING" id="52441.SAMN05216302_102744"/>
<comment type="function">
    <text evidence="7">Specifically dimethylates two adjacent adenosines (A1518 and A1519) in the loop of a conserved hairpin near the 3'-end of 16S rRNA in the 30S particle. May play a critical role in biogenesis of 30S subunits.</text>
</comment>
<evidence type="ECO:0000256" key="1">
    <source>
        <dbReference type="ARBA" id="ARBA00022490"/>
    </source>
</evidence>
<dbReference type="InterPro" id="IPR029063">
    <property type="entry name" value="SAM-dependent_MTases_sf"/>
</dbReference>
<organism evidence="10 11">
    <name type="scientific">Nitrosomonas aestuarii</name>
    <dbReference type="NCBI Taxonomy" id="52441"/>
    <lineage>
        <taxon>Bacteria</taxon>
        <taxon>Pseudomonadati</taxon>
        <taxon>Pseudomonadota</taxon>
        <taxon>Betaproteobacteria</taxon>
        <taxon>Nitrosomonadales</taxon>
        <taxon>Nitrosomonadaceae</taxon>
        <taxon>Nitrosomonas</taxon>
    </lineage>
</organism>
<proteinExistence type="inferred from homology"/>
<keyword evidence="11" id="KW-1185">Reference proteome</keyword>
<accession>A0A1I4EF49</accession>
<dbReference type="OrthoDB" id="9814755at2"/>
<evidence type="ECO:0000256" key="7">
    <source>
        <dbReference type="HAMAP-Rule" id="MF_00607"/>
    </source>
</evidence>
<evidence type="ECO:0000256" key="8">
    <source>
        <dbReference type="PROSITE-ProRule" id="PRU01026"/>
    </source>
</evidence>
<dbReference type="PROSITE" id="PS51689">
    <property type="entry name" value="SAM_RNA_A_N6_MT"/>
    <property type="match status" value="1"/>
</dbReference>
<dbReference type="SUPFAM" id="SSF53335">
    <property type="entry name" value="S-adenosyl-L-methionine-dependent methyltransferases"/>
    <property type="match status" value="1"/>
</dbReference>
<evidence type="ECO:0000256" key="3">
    <source>
        <dbReference type="ARBA" id="ARBA00022603"/>
    </source>
</evidence>
<evidence type="ECO:0000313" key="10">
    <source>
        <dbReference type="EMBL" id="SFL03620.1"/>
    </source>
</evidence>
<feature type="domain" description="Ribosomal RNA adenine methylase transferase N-terminal" evidence="9">
    <location>
        <begin position="19"/>
        <end position="187"/>
    </location>
</feature>
<dbReference type="InterPro" id="IPR020598">
    <property type="entry name" value="rRNA_Ade_methylase_Trfase_N"/>
</dbReference>
<evidence type="ECO:0000256" key="5">
    <source>
        <dbReference type="ARBA" id="ARBA00022691"/>
    </source>
</evidence>
<dbReference type="SMART" id="SM00650">
    <property type="entry name" value="rADc"/>
    <property type="match status" value="1"/>
</dbReference>
<evidence type="ECO:0000256" key="6">
    <source>
        <dbReference type="ARBA" id="ARBA00022884"/>
    </source>
</evidence>
<comment type="similarity">
    <text evidence="7">Belongs to the class I-like SAM-binding methyltransferase superfamily. rRNA adenine N(6)-methyltransferase family. RsmA subfamily.</text>
</comment>
<dbReference type="InterPro" id="IPR023165">
    <property type="entry name" value="rRNA_Ade_diMease-like_C"/>
</dbReference>
<dbReference type="AlphaFoldDB" id="A0A1I4EF49"/>
<evidence type="ECO:0000256" key="2">
    <source>
        <dbReference type="ARBA" id="ARBA00022552"/>
    </source>
</evidence>
<feature type="binding site" evidence="7 8">
    <location>
        <position position="14"/>
    </location>
    <ligand>
        <name>S-adenosyl-L-methionine</name>
        <dbReference type="ChEBI" id="CHEBI:59789"/>
    </ligand>
</feature>
<dbReference type="PANTHER" id="PTHR11727">
    <property type="entry name" value="DIMETHYLADENOSINE TRANSFERASE"/>
    <property type="match status" value="1"/>
</dbReference>
<keyword evidence="4 7" id="KW-0808">Transferase</keyword>
<dbReference type="PROSITE" id="PS01131">
    <property type="entry name" value="RRNA_A_DIMETH"/>
    <property type="match status" value="1"/>
</dbReference>
<dbReference type="InterPro" id="IPR001737">
    <property type="entry name" value="KsgA/Erm"/>
</dbReference>
<reference evidence="11" key="1">
    <citation type="submission" date="2016-10" db="EMBL/GenBank/DDBJ databases">
        <authorList>
            <person name="Varghese N."/>
            <person name="Submissions S."/>
        </authorList>
    </citation>
    <scope>NUCLEOTIDE SEQUENCE [LARGE SCALE GENOMIC DNA]</scope>
    <source>
        <strain evidence="11">Nm69</strain>
    </source>
</reference>
<name>A0A1I4EF49_9PROT</name>
<dbReference type="CDD" id="cd02440">
    <property type="entry name" value="AdoMet_MTases"/>
    <property type="match status" value="1"/>
</dbReference>
<keyword evidence="3 7" id="KW-0489">Methyltransferase</keyword>
<dbReference type="PANTHER" id="PTHR11727:SF7">
    <property type="entry name" value="DIMETHYLADENOSINE TRANSFERASE-RELATED"/>
    <property type="match status" value="1"/>
</dbReference>
<dbReference type="GO" id="GO:0003723">
    <property type="term" value="F:RNA binding"/>
    <property type="evidence" value="ECO:0007669"/>
    <property type="project" value="UniProtKB-UniRule"/>
</dbReference>
<feature type="binding site" evidence="7 8">
    <location>
        <position position="102"/>
    </location>
    <ligand>
        <name>S-adenosyl-L-methionine</name>
        <dbReference type="ChEBI" id="CHEBI:59789"/>
    </ligand>
</feature>
<evidence type="ECO:0000313" key="11">
    <source>
        <dbReference type="Proteomes" id="UP000199533"/>
    </source>
</evidence>
<dbReference type="HAMAP" id="MF_00607">
    <property type="entry name" value="16SrRNA_methyltr_A"/>
    <property type="match status" value="1"/>
</dbReference>
<feature type="binding site" evidence="7 8">
    <location>
        <position position="39"/>
    </location>
    <ligand>
        <name>S-adenosyl-L-methionine</name>
        <dbReference type="ChEBI" id="CHEBI:59789"/>
    </ligand>
</feature>
<comment type="catalytic activity">
    <reaction evidence="7">
        <text>adenosine(1518)/adenosine(1519) in 16S rRNA + 4 S-adenosyl-L-methionine = N(6)-dimethyladenosine(1518)/N(6)-dimethyladenosine(1519) in 16S rRNA + 4 S-adenosyl-L-homocysteine + 4 H(+)</text>
        <dbReference type="Rhea" id="RHEA:19609"/>
        <dbReference type="Rhea" id="RHEA-COMP:10232"/>
        <dbReference type="Rhea" id="RHEA-COMP:10233"/>
        <dbReference type="ChEBI" id="CHEBI:15378"/>
        <dbReference type="ChEBI" id="CHEBI:57856"/>
        <dbReference type="ChEBI" id="CHEBI:59789"/>
        <dbReference type="ChEBI" id="CHEBI:74411"/>
        <dbReference type="ChEBI" id="CHEBI:74493"/>
        <dbReference type="EC" id="2.1.1.182"/>
    </reaction>
</comment>
<keyword evidence="2 7" id="KW-0698">rRNA processing</keyword>
<feature type="binding site" evidence="7 8">
    <location>
        <position position="84"/>
    </location>
    <ligand>
        <name>S-adenosyl-L-methionine</name>
        <dbReference type="ChEBI" id="CHEBI:59789"/>
    </ligand>
</feature>
<dbReference type="InterPro" id="IPR020596">
    <property type="entry name" value="rRNA_Ade_Mease_Trfase_CS"/>
</dbReference>
<dbReference type="GO" id="GO:0052908">
    <property type="term" value="F:16S rRNA (adenine(1518)-N(6)/adenine(1519)-N(6))-dimethyltransferase activity"/>
    <property type="evidence" value="ECO:0007669"/>
    <property type="project" value="UniProtKB-EC"/>
</dbReference>
<keyword evidence="6 7" id="KW-0694">RNA-binding</keyword>
<dbReference type="GO" id="GO:0005829">
    <property type="term" value="C:cytosol"/>
    <property type="evidence" value="ECO:0007669"/>
    <property type="project" value="TreeGrafter"/>
</dbReference>
<keyword evidence="1 7" id="KW-0963">Cytoplasm</keyword>
<feature type="binding site" evidence="7 8">
    <location>
        <position position="60"/>
    </location>
    <ligand>
        <name>S-adenosyl-L-methionine</name>
        <dbReference type="ChEBI" id="CHEBI:59789"/>
    </ligand>
</feature>
<dbReference type="RefSeq" id="WP_090701609.1">
    <property type="nucleotide sequence ID" value="NZ_FOSP01000027.1"/>
</dbReference>
<keyword evidence="5 7" id="KW-0949">S-adenosyl-L-methionine</keyword>
<dbReference type="EC" id="2.1.1.182" evidence="7"/>
<dbReference type="Gene3D" id="1.10.8.100">
    <property type="entry name" value="Ribosomal RNA adenine dimethylase-like, domain 2"/>
    <property type="match status" value="1"/>
</dbReference>
<sequence>MAHKARKRFGQNFLIDQQVISSIIDTIHPQPDDRMVEIGPGLGALTKSLLQTLNHLIAIELDRDIVEKLRKDFSQEKLTVYSIDALKFDFAILGSSLRIIGNLPYNISTPLLFYLSQFSESILDMHFMLQKEVVERMVAKPSTSDYGRLSVMLQYRFEMEQIFNVSAESFHPAPKVESAIVYMQPIQKKSLIATDETLLSKLVAAAFSQRRKTLRNTLATFLTKKDFTYLEIDPGLRAENISVEQYISIANYLAESAQSN</sequence>
<feature type="binding site" evidence="7 8">
    <location>
        <position position="12"/>
    </location>
    <ligand>
        <name>S-adenosyl-L-methionine</name>
        <dbReference type="ChEBI" id="CHEBI:59789"/>
    </ligand>
</feature>
<dbReference type="NCBIfam" id="TIGR00755">
    <property type="entry name" value="ksgA"/>
    <property type="match status" value="1"/>
</dbReference>
<comment type="subcellular location">
    <subcellularLocation>
        <location evidence="7">Cytoplasm</location>
    </subcellularLocation>
</comment>